<evidence type="ECO:0000256" key="1">
    <source>
        <dbReference type="ARBA" id="ARBA00007789"/>
    </source>
</evidence>
<dbReference type="PANTHER" id="PTHR30137">
    <property type="entry name" value="LUCIFERASE-LIKE MONOOXYGENASE"/>
    <property type="match status" value="1"/>
</dbReference>
<dbReference type="InterPro" id="IPR050766">
    <property type="entry name" value="Bact_Lucif_Oxidored"/>
</dbReference>
<keyword evidence="5" id="KW-1185">Reference proteome</keyword>
<reference evidence="4 5" key="1">
    <citation type="submission" date="2019-12" db="EMBL/GenBank/DDBJ databases">
        <authorList>
            <person name="Yuan C.-G."/>
        </authorList>
    </citation>
    <scope>NUCLEOTIDE SEQUENCE [LARGE SCALE GENOMIC DNA]</scope>
    <source>
        <strain evidence="4 5">KCTC 23863</strain>
    </source>
</reference>
<protein>
    <recommendedName>
        <fullName evidence="2">Luciferase-like monooxygenase</fullName>
    </recommendedName>
</protein>
<dbReference type="PANTHER" id="PTHR30137:SF6">
    <property type="entry name" value="LUCIFERASE-LIKE MONOOXYGENASE"/>
    <property type="match status" value="1"/>
</dbReference>
<dbReference type="AlphaFoldDB" id="A0A7X3SRB0"/>
<dbReference type="OrthoDB" id="9780518at2"/>
<dbReference type="InterPro" id="IPR019949">
    <property type="entry name" value="CmoO-like"/>
</dbReference>
<dbReference type="InterPro" id="IPR036661">
    <property type="entry name" value="Luciferase-like_sf"/>
</dbReference>
<dbReference type="EMBL" id="WURB01000027">
    <property type="protein sequence ID" value="MXQ14148.1"/>
    <property type="molecule type" value="Genomic_DNA"/>
</dbReference>
<accession>A0A7X3SRB0</accession>
<feature type="domain" description="Luciferase-like" evidence="3">
    <location>
        <begin position="44"/>
        <end position="343"/>
    </location>
</feature>
<organism evidence="4 5">
    <name type="scientific">Microvirga makkahensis</name>
    <dbReference type="NCBI Taxonomy" id="1128670"/>
    <lineage>
        <taxon>Bacteria</taxon>
        <taxon>Pseudomonadati</taxon>
        <taxon>Pseudomonadota</taxon>
        <taxon>Alphaproteobacteria</taxon>
        <taxon>Hyphomicrobiales</taxon>
        <taxon>Methylobacteriaceae</taxon>
        <taxon>Microvirga</taxon>
    </lineage>
</organism>
<name>A0A7X3SRB0_9HYPH</name>
<dbReference type="GO" id="GO:0016705">
    <property type="term" value="F:oxidoreductase activity, acting on paired donors, with incorporation or reduction of molecular oxygen"/>
    <property type="evidence" value="ECO:0007669"/>
    <property type="project" value="InterPro"/>
</dbReference>
<proteinExistence type="predicted"/>
<dbReference type="FunFam" id="3.20.20.30:FF:000002">
    <property type="entry name" value="LLM class flavin-dependent oxidoreductase"/>
    <property type="match status" value="1"/>
</dbReference>
<comment type="similarity">
    <text evidence="1">To bacterial alkanal monooxygenase alpha and beta chains.</text>
</comment>
<sequence length="387" mass="42100">MSLPGAHDTRQPTFGSVEVTASIFGTRHGNAPAPVSILDFAMAGKGVTAREALSASIDLARLADRRGFTRYWIAEHHAMPSVTTPSPALLLARLVGETRSIRLGSGGMMLPNFPPLVVAEQFGLLASLAPGRIDLGLGRAPGTDMTTAAALRRGQIGAEDFPNQVTELIGFLDDDFPGGHPYGDGVYAVPGPRQDRENGVPRSFERPPVWLLGSSGYSAQLAAHLGLPFAFAAHLADENVELALILYRQKFRPSAVLDRPYAITSFGVLAADDEREARRQAWAYSHAMMRMSQRRSFVVPTPEEAETYPYSPSEREMIEMWNAKIMSGTGAQVVEQLNAWQRRLGADELMLLNLGHSPAAILRSTEIIADAYGMPEHHPDQDEARYG</sequence>
<dbReference type="GO" id="GO:0005829">
    <property type="term" value="C:cytosol"/>
    <property type="evidence" value="ECO:0007669"/>
    <property type="project" value="TreeGrafter"/>
</dbReference>
<reference evidence="4 5" key="2">
    <citation type="submission" date="2020-01" db="EMBL/GenBank/DDBJ databases">
        <title>Microvirga sp. nov., an arsenate reduction bacterium isolated from Tibet hotspring sediments.</title>
        <authorList>
            <person name="Xian W.-D."/>
            <person name="Li W.-J."/>
        </authorList>
    </citation>
    <scope>NUCLEOTIDE SEQUENCE [LARGE SCALE GENOMIC DNA]</scope>
    <source>
        <strain evidence="4 5">KCTC 23863</strain>
    </source>
</reference>
<dbReference type="CDD" id="cd00347">
    <property type="entry name" value="Flavin_utilizing_monoxygenases"/>
    <property type="match status" value="1"/>
</dbReference>
<evidence type="ECO:0000313" key="4">
    <source>
        <dbReference type="EMBL" id="MXQ14148.1"/>
    </source>
</evidence>
<keyword evidence="4" id="KW-0560">Oxidoreductase</keyword>
<dbReference type="Proteomes" id="UP000436483">
    <property type="component" value="Unassembled WGS sequence"/>
</dbReference>
<dbReference type="SUPFAM" id="SSF51679">
    <property type="entry name" value="Bacterial luciferase-like"/>
    <property type="match status" value="1"/>
</dbReference>
<dbReference type="Gene3D" id="3.20.20.30">
    <property type="entry name" value="Luciferase-like domain"/>
    <property type="match status" value="1"/>
</dbReference>
<comment type="caution">
    <text evidence="4">The sequence shown here is derived from an EMBL/GenBank/DDBJ whole genome shotgun (WGS) entry which is preliminary data.</text>
</comment>
<evidence type="ECO:0000256" key="2">
    <source>
        <dbReference type="ARBA" id="ARBA00074555"/>
    </source>
</evidence>
<dbReference type="InterPro" id="IPR011251">
    <property type="entry name" value="Luciferase-like_dom"/>
</dbReference>
<dbReference type="NCBIfam" id="TIGR03558">
    <property type="entry name" value="oxido_grp_1"/>
    <property type="match status" value="1"/>
</dbReference>
<gene>
    <name evidence="4" type="ORF">GR328_22355</name>
</gene>
<evidence type="ECO:0000313" key="5">
    <source>
        <dbReference type="Proteomes" id="UP000436483"/>
    </source>
</evidence>
<dbReference type="Pfam" id="PF00296">
    <property type="entry name" value="Bac_luciferase"/>
    <property type="match status" value="1"/>
</dbReference>
<evidence type="ECO:0000259" key="3">
    <source>
        <dbReference type="Pfam" id="PF00296"/>
    </source>
</evidence>